<evidence type="ECO:0000256" key="2">
    <source>
        <dbReference type="SAM" id="MobiDB-lite"/>
    </source>
</evidence>
<keyword evidence="4" id="KW-1185">Reference proteome</keyword>
<dbReference type="InterPro" id="IPR003891">
    <property type="entry name" value="Initiation_fac_eIF4g_MI"/>
</dbReference>
<feature type="compositionally biased region" description="Polar residues" evidence="2">
    <location>
        <begin position="119"/>
        <end position="137"/>
    </location>
</feature>
<feature type="compositionally biased region" description="Low complexity" evidence="2">
    <location>
        <begin position="159"/>
        <end position="169"/>
    </location>
</feature>
<dbReference type="Proteomes" id="UP001152795">
    <property type="component" value="Unassembled WGS sequence"/>
</dbReference>
<keyword evidence="3" id="KW-0396">Initiation factor</keyword>
<gene>
    <name evidence="3" type="ORF">PACLA_8A007847</name>
</gene>
<dbReference type="SUPFAM" id="SSF48371">
    <property type="entry name" value="ARM repeat"/>
    <property type="match status" value="2"/>
</dbReference>
<keyword evidence="3" id="KW-0648">Protein biosynthesis</keyword>
<dbReference type="CDD" id="cd11559">
    <property type="entry name" value="W2_eIF4G1_like"/>
    <property type="match status" value="1"/>
</dbReference>
<dbReference type="InterPro" id="IPR003307">
    <property type="entry name" value="W2_domain"/>
</dbReference>
<dbReference type="GO" id="GO:0016281">
    <property type="term" value="C:eukaryotic translation initiation factor 4F complex"/>
    <property type="evidence" value="ECO:0007669"/>
    <property type="project" value="TreeGrafter"/>
</dbReference>
<dbReference type="GO" id="GO:0006417">
    <property type="term" value="P:regulation of translation"/>
    <property type="evidence" value="ECO:0007669"/>
    <property type="project" value="UniProtKB-KW"/>
</dbReference>
<feature type="region of interest" description="Disordered" evidence="2">
    <location>
        <begin position="34"/>
        <end position="246"/>
    </location>
</feature>
<evidence type="ECO:0000313" key="4">
    <source>
        <dbReference type="Proteomes" id="UP001152795"/>
    </source>
</evidence>
<dbReference type="PANTHER" id="PTHR23253">
    <property type="entry name" value="EUKARYOTIC TRANSLATION INITIATION FACTOR 4 GAMMA"/>
    <property type="match status" value="1"/>
</dbReference>
<reference evidence="3" key="1">
    <citation type="submission" date="2020-04" db="EMBL/GenBank/DDBJ databases">
        <authorList>
            <person name="Alioto T."/>
            <person name="Alioto T."/>
            <person name="Gomez Garrido J."/>
        </authorList>
    </citation>
    <scope>NUCLEOTIDE SEQUENCE</scope>
    <source>
        <strain evidence="3">A484AB</strain>
    </source>
</reference>
<dbReference type="Pfam" id="PF02020">
    <property type="entry name" value="W2"/>
    <property type="match status" value="1"/>
</dbReference>
<dbReference type="AlphaFoldDB" id="A0A6S7HRT5"/>
<dbReference type="PROSITE" id="PS51366">
    <property type="entry name" value="MI"/>
    <property type="match status" value="1"/>
</dbReference>
<organism evidence="3 4">
    <name type="scientific">Paramuricea clavata</name>
    <name type="common">Red gorgonian</name>
    <name type="synonym">Violescent sea-whip</name>
    <dbReference type="NCBI Taxonomy" id="317549"/>
    <lineage>
        <taxon>Eukaryota</taxon>
        <taxon>Metazoa</taxon>
        <taxon>Cnidaria</taxon>
        <taxon>Anthozoa</taxon>
        <taxon>Octocorallia</taxon>
        <taxon>Malacalcyonacea</taxon>
        <taxon>Plexauridae</taxon>
        <taxon>Paramuricea</taxon>
    </lineage>
</organism>
<dbReference type="InterPro" id="IPR016024">
    <property type="entry name" value="ARM-type_fold"/>
</dbReference>
<dbReference type="PROSITE" id="PS51363">
    <property type="entry name" value="W2"/>
    <property type="match status" value="1"/>
</dbReference>
<protein>
    <submittedName>
        <fullName evidence="3">Eukaryotic translation initiation factor 4 gamma 1-like</fullName>
    </submittedName>
</protein>
<evidence type="ECO:0000256" key="1">
    <source>
        <dbReference type="ARBA" id="ARBA00022845"/>
    </source>
</evidence>
<sequence length="598" mass="67482">MLRDVIELRQNKWIPRREENYNPKTIDQIHKEAQMEKIQEQRLAAQLPAKDNKHKKGGPGGRDSPKPTSNDGWITTGKGGKSVPIDQNKLRNMAKRATTEEISLGPSARFGQWGRGSSAGLNNSSQEQDQPQANRFSALSAGSGGGDMPSNRPYDPRRSNSAGSRPSSGGSRGSDKSRVKSDKDRESALEAVRALSKPQNEKPQVTQPQPPRQEKQEVKVSKEPKEPVKEPKEPVKEPKEPVKEALSEDELAKKTTALIDEYANIRDLKEAITCFTDLHSPNLHYLFVLTAVEHTYEMSSRARYDTGKLFVELLSQKKLSKEQLTKGFNNVLEVAYDNAIDYPMLWKYLSEIITPVILGDLFTLSDLKPQILEHLIPVGKAAALLAEILLITKELKSESQAVQIWTDLGISWSQVLPERLTKEDFLSRKNLNFLPSESDELLKLLRADQFKNDSVFAHIEKNFKEEKRKEPEFISQLVTAVAESCIINKDQEVGPDCCQDKLKARKDILRKYLDNNNSLELQALFALQEIYVKYNKPAAMLSQFFNTLYDEEVITEEAFMTWKQDENPLRQEGKGPALQATASFFEWLQSAAVEGSEN</sequence>
<comment type="caution">
    <text evidence="3">The sequence shown here is derived from an EMBL/GenBank/DDBJ whole genome shotgun (WGS) entry which is preliminary data.</text>
</comment>
<name>A0A6S7HRT5_PARCT</name>
<feature type="compositionally biased region" description="Polar residues" evidence="2">
    <location>
        <begin position="197"/>
        <end position="207"/>
    </location>
</feature>
<dbReference type="GO" id="GO:0003729">
    <property type="term" value="F:mRNA binding"/>
    <property type="evidence" value="ECO:0007669"/>
    <property type="project" value="TreeGrafter"/>
</dbReference>
<evidence type="ECO:0000313" key="3">
    <source>
        <dbReference type="EMBL" id="CAB4007796.1"/>
    </source>
</evidence>
<dbReference type="SMART" id="SM00515">
    <property type="entry name" value="eIF5C"/>
    <property type="match status" value="1"/>
</dbReference>
<dbReference type="OrthoDB" id="10071175at2759"/>
<proteinExistence type="predicted"/>
<feature type="compositionally biased region" description="Basic and acidic residues" evidence="2">
    <location>
        <begin position="173"/>
        <end position="188"/>
    </location>
</feature>
<accession>A0A6S7HRT5</accession>
<keyword evidence="1" id="KW-0810">Translation regulation</keyword>
<dbReference type="SMART" id="SM00544">
    <property type="entry name" value="MA3"/>
    <property type="match status" value="1"/>
</dbReference>
<feature type="compositionally biased region" description="Basic and acidic residues" evidence="2">
    <location>
        <begin position="212"/>
        <end position="246"/>
    </location>
</feature>
<dbReference type="EMBL" id="CACRXK020005916">
    <property type="protein sequence ID" value="CAB4007796.1"/>
    <property type="molecule type" value="Genomic_DNA"/>
</dbReference>
<dbReference type="PANTHER" id="PTHR23253:SF78">
    <property type="entry name" value="EUKARYOTIC TRANSLATION INITIATION FACTOR 4G1, ISOFORM B-RELATED"/>
    <property type="match status" value="1"/>
</dbReference>
<dbReference type="FunFam" id="1.25.40.180:FF:000042">
    <property type="entry name" value="Eukaryotic translation initiation factor 4 gamma"/>
    <property type="match status" value="1"/>
</dbReference>
<dbReference type="Gene3D" id="1.25.40.180">
    <property type="match status" value="2"/>
</dbReference>
<dbReference type="GO" id="GO:0003743">
    <property type="term" value="F:translation initiation factor activity"/>
    <property type="evidence" value="ECO:0007669"/>
    <property type="project" value="UniProtKB-KW"/>
</dbReference>
<dbReference type="Pfam" id="PF02847">
    <property type="entry name" value="MA3"/>
    <property type="match status" value="1"/>
</dbReference>